<dbReference type="EMBL" id="AE017226">
    <property type="protein sequence ID" value="AAS13261.1"/>
    <property type="molecule type" value="Genomic_DNA"/>
</dbReference>
<organism evidence="6 7">
    <name type="scientific">Treponema denticola (strain ATCC 35405 / DSM 14222 / CIP 103919 / JCM 8153 / KCTC 15104)</name>
    <dbReference type="NCBI Taxonomy" id="243275"/>
    <lineage>
        <taxon>Bacteria</taxon>
        <taxon>Pseudomonadati</taxon>
        <taxon>Spirochaetota</taxon>
        <taxon>Spirochaetia</taxon>
        <taxon>Spirochaetales</taxon>
        <taxon>Treponemataceae</taxon>
        <taxon>Treponema</taxon>
    </lineage>
</organism>
<dbReference type="SUPFAM" id="SSF116734">
    <property type="entry name" value="DNA methylase specificity domain"/>
    <property type="match status" value="2"/>
</dbReference>
<dbReference type="InterPro" id="IPR051212">
    <property type="entry name" value="Type-I_RE_S_subunit"/>
</dbReference>
<keyword evidence="4" id="KW-0175">Coiled coil</keyword>
<dbReference type="AlphaFoldDB" id="Q73J32"/>
<dbReference type="InterPro" id="IPR000055">
    <property type="entry name" value="Restrct_endonuc_typeI_TRD"/>
</dbReference>
<feature type="domain" description="Type I restriction modification DNA specificity" evidence="5">
    <location>
        <begin position="361"/>
        <end position="525"/>
    </location>
</feature>
<evidence type="ECO:0000313" key="7">
    <source>
        <dbReference type="Proteomes" id="UP000008212"/>
    </source>
</evidence>
<dbReference type="eggNOG" id="COG0732">
    <property type="taxonomic scope" value="Bacteria"/>
</dbReference>
<evidence type="ECO:0000313" key="6">
    <source>
        <dbReference type="EMBL" id="AAS13261.1"/>
    </source>
</evidence>
<keyword evidence="2" id="KW-0680">Restriction system</keyword>
<proteinExistence type="inferred from homology"/>
<name>Q73J32_TREDE</name>
<reference evidence="6 7" key="1">
    <citation type="journal article" date="2004" name="Proc. Natl. Acad. Sci. U.S.A.">
        <title>Comparison of the genome of the oral pathogen Treponema denticola with other spirochete genomes.</title>
        <authorList>
            <person name="Seshadri R."/>
            <person name="Myers G.S."/>
            <person name="Tettelin H."/>
            <person name="Eisen J.A."/>
            <person name="Heidelberg J.F."/>
            <person name="Dodson R.J."/>
            <person name="Davidsen T.M."/>
            <person name="DeBoy R.T."/>
            <person name="Fouts D.E."/>
            <person name="Haft D.H."/>
            <person name="Selengut J."/>
            <person name="Ren Q."/>
            <person name="Brinkac L.M."/>
            <person name="Madupu R."/>
            <person name="Kolonay J."/>
            <person name="Durkin S.A."/>
            <person name="Daugherty S.C."/>
            <person name="Shetty J."/>
            <person name="Shvartsbeyn A."/>
            <person name="Gebregeorgis E."/>
            <person name="Geer K."/>
            <person name="Tsegaye G."/>
            <person name="Malek J."/>
            <person name="Ayodeji B."/>
            <person name="Shatsman S."/>
            <person name="McLeod M.P."/>
            <person name="Smajs D."/>
            <person name="Howell J.K."/>
            <person name="Pal S."/>
            <person name="Amin A."/>
            <person name="Vashisth P."/>
            <person name="McNeill T.Z."/>
            <person name="Xiang Q."/>
            <person name="Sodergren E."/>
            <person name="Baca E."/>
            <person name="Weinstock G.M."/>
            <person name="Norris S.J."/>
            <person name="Fraser C.M."/>
            <person name="Paulsen I.T."/>
        </authorList>
    </citation>
    <scope>NUCLEOTIDE SEQUENCE [LARGE SCALE GENOMIC DNA]</scope>
    <source>
        <strain evidence="7">ATCC 35405 / DSM 14222 / CIP 103919 / JCM 8153 / KCTC 15104</strain>
    </source>
</reference>
<dbReference type="Pfam" id="PF01420">
    <property type="entry name" value="Methylase_S"/>
    <property type="match status" value="2"/>
</dbReference>
<dbReference type="HOGENOM" id="CLU_021095_10_4_12"/>
<keyword evidence="3" id="KW-0238">DNA-binding</keyword>
<keyword evidence="7" id="KW-1185">Reference proteome</keyword>
<dbReference type="RefSeq" id="WP_002680807.1">
    <property type="nucleotide sequence ID" value="NC_002967.9"/>
</dbReference>
<accession>Q73J32</accession>
<dbReference type="REBASE" id="457199">
    <property type="entry name" value="S1.TdeVII"/>
</dbReference>
<dbReference type="GO" id="GO:0009307">
    <property type="term" value="P:DNA restriction-modification system"/>
    <property type="evidence" value="ECO:0007669"/>
    <property type="project" value="UniProtKB-KW"/>
</dbReference>
<gene>
    <name evidence="6" type="primary">hsdS</name>
    <name evidence="6" type="ordered locus">TDE_2744</name>
</gene>
<dbReference type="PANTHER" id="PTHR43140:SF1">
    <property type="entry name" value="TYPE I RESTRICTION ENZYME ECOKI SPECIFICITY SUBUNIT"/>
    <property type="match status" value="1"/>
</dbReference>
<feature type="domain" description="Type I restriction modification DNA specificity" evidence="5">
    <location>
        <begin position="87"/>
        <end position="272"/>
    </location>
</feature>
<comment type="similarity">
    <text evidence="1">Belongs to the type-I restriction system S methylase family.</text>
</comment>
<dbReference type="Gene3D" id="3.90.220.20">
    <property type="entry name" value="DNA methylase specificity domains"/>
    <property type="match status" value="2"/>
</dbReference>
<evidence type="ECO:0000256" key="4">
    <source>
        <dbReference type="SAM" id="Coils"/>
    </source>
</evidence>
<sequence length="532" mass="61151">MNTNALRQKILDLAIHGKLVKQDPSDESATILLEKIRAEKEKKIASGELKRGKNDSYIFFGDDNRHYEKFADGRVKDIEDEIPFAVPEGWAWCRLGEICEFISRGKTPVYTKESQYPVLAQKCNQWDGIRLDKVLFLDPNSLSKWTNEYHLQHEDIVINSTGTGTIGRVGIFDIGILGQYPFIVPDSHISVVRCYKVYIHRKYIYHIFTSEYLQTKINKVATGSTNQKELPKKVLTEFFIPIPPLSEQQRIVAKIEAIFAQIDLLEQNKADLQTAVKQAKSKILDLAIRGKLVPQDPADEPASVMLEKLHAEKEAKIAAGEIKRGKNDSYIYKNSTDNCYYEKFFEKKDLCIDNEIPFELPENWQWTKLGRICDKLVDGDHNPPKGIEEKTEYIMVSSRNINHNTVEDLENVRYLTKEMFDAENLRTNATAGDIFFTSVGSLGRSCIYDGRMNICFQRSVSILNTKVYNKYVKFFFDSNFYQNYVAEHATGTAQMGFYLQEMAESFIAIPPISEQKRIVARIEEIFYVLDNI</sequence>
<dbReference type="STRING" id="243275.TDE_2744"/>
<evidence type="ECO:0000256" key="1">
    <source>
        <dbReference type="ARBA" id="ARBA00010923"/>
    </source>
</evidence>
<dbReference type="InterPro" id="IPR044946">
    <property type="entry name" value="Restrct_endonuc_typeI_TRD_sf"/>
</dbReference>
<dbReference type="Proteomes" id="UP000008212">
    <property type="component" value="Chromosome"/>
</dbReference>
<dbReference type="OrthoDB" id="9811611at2"/>
<dbReference type="GO" id="GO:0003677">
    <property type="term" value="F:DNA binding"/>
    <property type="evidence" value="ECO:0007669"/>
    <property type="project" value="UniProtKB-KW"/>
</dbReference>
<dbReference type="PANTHER" id="PTHR43140">
    <property type="entry name" value="TYPE-1 RESTRICTION ENZYME ECOKI SPECIFICITY PROTEIN"/>
    <property type="match status" value="1"/>
</dbReference>
<dbReference type="GeneID" id="2740963"/>
<protein>
    <submittedName>
        <fullName evidence="6">Type I restriction-modification system, S subunit</fullName>
    </submittedName>
</protein>
<dbReference type="KEGG" id="tde:TDE_2744"/>
<evidence type="ECO:0000259" key="5">
    <source>
        <dbReference type="Pfam" id="PF01420"/>
    </source>
</evidence>
<evidence type="ECO:0000256" key="3">
    <source>
        <dbReference type="ARBA" id="ARBA00023125"/>
    </source>
</evidence>
<dbReference type="PaxDb" id="243275-TDE_2744"/>
<feature type="coiled-coil region" evidence="4">
    <location>
        <begin position="255"/>
        <end position="282"/>
    </location>
</feature>
<dbReference type="PATRIC" id="fig|243275.7.peg.2590"/>
<evidence type="ECO:0000256" key="2">
    <source>
        <dbReference type="ARBA" id="ARBA00022747"/>
    </source>
</evidence>